<name>A0A8T2N3K0_9TELE</name>
<dbReference type="SMART" id="SM00220">
    <property type="entry name" value="S_TKc"/>
    <property type="match status" value="1"/>
</dbReference>
<keyword evidence="12" id="KW-1185">Reference proteome</keyword>
<dbReference type="InterPro" id="IPR011009">
    <property type="entry name" value="Kinase-like_dom_sf"/>
</dbReference>
<dbReference type="Gene3D" id="3.30.200.20">
    <property type="entry name" value="Phosphorylase Kinase, domain 1"/>
    <property type="match status" value="1"/>
</dbReference>
<dbReference type="Proteomes" id="UP000824540">
    <property type="component" value="Unassembled WGS sequence"/>
</dbReference>
<proteinExistence type="predicted"/>
<evidence type="ECO:0000256" key="4">
    <source>
        <dbReference type="ARBA" id="ARBA00022741"/>
    </source>
</evidence>
<evidence type="ECO:0000256" key="6">
    <source>
        <dbReference type="ARBA" id="ARBA00022840"/>
    </source>
</evidence>
<evidence type="ECO:0000259" key="10">
    <source>
        <dbReference type="PROSITE" id="PS50011"/>
    </source>
</evidence>
<evidence type="ECO:0000313" key="12">
    <source>
        <dbReference type="Proteomes" id="UP000824540"/>
    </source>
</evidence>
<sequence>MVIMSEGGPGSQSSPPHGRPLQVGFYEIIRTLGKGNFAVVKLARHKVTKTQVAIKIIDKTRLNSSNLEKIYREVQIMKLLNHPHIIKLYQIETSFALSPGARLNLKFAVLFKAGEFQENLNDIPILTLYPIDASVEGISDGALSLEADRKLERVVVGRPVAVMETKDMLYIVTEYAKNGEMFGEWKFRFPCLIAFCDPVAGVDCRSIKRLVDIPFRPVCRIAHRAWRQVLTRPVE</sequence>
<dbReference type="InterPro" id="IPR017441">
    <property type="entry name" value="Protein_kinase_ATP_BS"/>
</dbReference>
<keyword evidence="5" id="KW-0418">Kinase</keyword>
<feature type="domain" description="Protein kinase" evidence="10">
    <location>
        <begin position="26"/>
        <end position="235"/>
    </location>
</feature>
<dbReference type="GO" id="GO:0005737">
    <property type="term" value="C:cytoplasm"/>
    <property type="evidence" value="ECO:0007669"/>
    <property type="project" value="TreeGrafter"/>
</dbReference>
<dbReference type="EC" id="2.7.11.1" evidence="1"/>
<dbReference type="OrthoDB" id="193931at2759"/>
<evidence type="ECO:0000256" key="2">
    <source>
        <dbReference type="ARBA" id="ARBA00022527"/>
    </source>
</evidence>
<evidence type="ECO:0000256" key="5">
    <source>
        <dbReference type="ARBA" id="ARBA00022777"/>
    </source>
</evidence>
<dbReference type="PANTHER" id="PTHR24346:SF47">
    <property type="entry name" value="SERINE_THREONINE-PROTEIN KINASE SIK2-RELATED"/>
    <property type="match status" value="1"/>
</dbReference>
<dbReference type="GO" id="GO:0000226">
    <property type="term" value="P:microtubule cytoskeleton organization"/>
    <property type="evidence" value="ECO:0007669"/>
    <property type="project" value="TreeGrafter"/>
</dbReference>
<dbReference type="PANTHER" id="PTHR24346">
    <property type="entry name" value="MAP/MICROTUBULE AFFINITY-REGULATING KINASE"/>
    <property type="match status" value="1"/>
</dbReference>
<evidence type="ECO:0000313" key="11">
    <source>
        <dbReference type="EMBL" id="KAG9335015.1"/>
    </source>
</evidence>
<dbReference type="SUPFAM" id="SSF56112">
    <property type="entry name" value="Protein kinase-like (PK-like)"/>
    <property type="match status" value="1"/>
</dbReference>
<evidence type="ECO:0000256" key="8">
    <source>
        <dbReference type="ARBA" id="ARBA00048679"/>
    </source>
</evidence>
<keyword evidence="2" id="KW-0723">Serine/threonine-protein kinase</keyword>
<reference evidence="11" key="1">
    <citation type="thesis" date="2021" institute="BYU ScholarsArchive" country="Provo, UT, USA">
        <title>Applications of and Algorithms for Genome Assembly and Genomic Analyses with an Emphasis on Marine Teleosts.</title>
        <authorList>
            <person name="Pickett B.D."/>
        </authorList>
    </citation>
    <scope>NUCLEOTIDE SEQUENCE</scope>
    <source>
        <strain evidence="11">HI-2016</strain>
    </source>
</reference>
<feature type="binding site" evidence="9">
    <location>
        <position position="55"/>
    </location>
    <ligand>
        <name>ATP</name>
        <dbReference type="ChEBI" id="CHEBI:30616"/>
    </ligand>
</feature>
<dbReference type="FunFam" id="3.30.200.20:FF:000003">
    <property type="entry name" value="Non-specific serine/threonine protein kinase"/>
    <property type="match status" value="1"/>
</dbReference>
<comment type="catalytic activity">
    <reaction evidence="7">
        <text>L-threonyl-[protein] + ATP = O-phospho-L-threonyl-[protein] + ADP + H(+)</text>
        <dbReference type="Rhea" id="RHEA:46608"/>
        <dbReference type="Rhea" id="RHEA-COMP:11060"/>
        <dbReference type="Rhea" id="RHEA-COMP:11605"/>
        <dbReference type="ChEBI" id="CHEBI:15378"/>
        <dbReference type="ChEBI" id="CHEBI:30013"/>
        <dbReference type="ChEBI" id="CHEBI:30616"/>
        <dbReference type="ChEBI" id="CHEBI:61977"/>
        <dbReference type="ChEBI" id="CHEBI:456216"/>
        <dbReference type="EC" id="2.7.11.1"/>
    </reaction>
</comment>
<dbReference type="GO" id="GO:0005524">
    <property type="term" value="F:ATP binding"/>
    <property type="evidence" value="ECO:0007669"/>
    <property type="project" value="UniProtKB-UniRule"/>
</dbReference>
<evidence type="ECO:0000256" key="9">
    <source>
        <dbReference type="PROSITE-ProRule" id="PRU10141"/>
    </source>
</evidence>
<dbReference type="GO" id="GO:0050321">
    <property type="term" value="F:tau-protein kinase activity"/>
    <property type="evidence" value="ECO:0007669"/>
    <property type="project" value="TreeGrafter"/>
</dbReference>
<comment type="caution">
    <text evidence="11">The sequence shown here is derived from an EMBL/GenBank/DDBJ whole genome shotgun (WGS) entry which is preliminary data.</text>
</comment>
<dbReference type="PROSITE" id="PS00107">
    <property type="entry name" value="PROTEIN_KINASE_ATP"/>
    <property type="match status" value="1"/>
</dbReference>
<dbReference type="Pfam" id="PF00069">
    <property type="entry name" value="Pkinase"/>
    <property type="match status" value="1"/>
</dbReference>
<keyword evidence="6 9" id="KW-0067">ATP-binding</keyword>
<accession>A0A8T2N3K0</accession>
<evidence type="ECO:0000256" key="7">
    <source>
        <dbReference type="ARBA" id="ARBA00047899"/>
    </source>
</evidence>
<organism evidence="11 12">
    <name type="scientific">Albula glossodonta</name>
    <name type="common">roundjaw bonefish</name>
    <dbReference type="NCBI Taxonomy" id="121402"/>
    <lineage>
        <taxon>Eukaryota</taxon>
        <taxon>Metazoa</taxon>
        <taxon>Chordata</taxon>
        <taxon>Craniata</taxon>
        <taxon>Vertebrata</taxon>
        <taxon>Euteleostomi</taxon>
        <taxon>Actinopterygii</taxon>
        <taxon>Neopterygii</taxon>
        <taxon>Teleostei</taxon>
        <taxon>Albuliformes</taxon>
        <taxon>Albulidae</taxon>
        <taxon>Albula</taxon>
    </lineage>
</organism>
<dbReference type="PROSITE" id="PS50011">
    <property type="entry name" value="PROTEIN_KINASE_DOM"/>
    <property type="match status" value="1"/>
</dbReference>
<dbReference type="GO" id="GO:0035556">
    <property type="term" value="P:intracellular signal transduction"/>
    <property type="evidence" value="ECO:0007669"/>
    <property type="project" value="TreeGrafter"/>
</dbReference>
<dbReference type="AlphaFoldDB" id="A0A8T2N3K0"/>
<comment type="catalytic activity">
    <reaction evidence="8">
        <text>L-seryl-[protein] + ATP = O-phospho-L-seryl-[protein] + ADP + H(+)</text>
        <dbReference type="Rhea" id="RHEA:17989"/>
        <dbReference type="Rhea" id="RHEA-COMP:9863"/>
        <dbReference type="Rhea" id="RHEA-COMP:11604"/>
        <dbReference type="ChEBI" id="CHEBI:15378"/>
        <dbReference type="ChEBI" id="CHEBI:29999"/>
        <dbReference type="ChEBI" id="CHEBI:30616"/>
        <dbReference type="ChEBI" id="CHEBI:83421"/>
        <dbReference type="ChEBI" id="CHEBI:456216"/>
        <dbReference type="EC" id="2.7.11.1"/>
    </reaction>
</comment>
<gene>
    <name evidence="11" type="ORF">JZ751_006156</name>
</gene>
<protein>
    <recommendedName>
        <fullName evidence="1">non-specific serine/threonine protein kinase</fullName>
        <ecNumber evidence="1">2.7.11.1</ecNumber>
    </recommendedName>
</protein>
<dbReference type="EMBL" id="JAFBMS010000131">
    <property type="protein sequence ID" value="KAG9335015.1"/>
    <property type="molecule type" value="Genomic_DNA"/>
</dbReference>
<dbReference type="InterPro" id="IPR000719">
    <property type="entry name" value="Prot_kinase_dom"/>
</dbReference>
<evidence type="ECO:0000256" key="1">
    <source>
        <dbReference type="ARBA" id="ARBA00012513"/>
    </source>
</evidence>
<keyword evidence="3" id="KW-0808">Transferase</keyword>
<keyword evidence="4 9" id="KW-0547">Nucleotide-binding</keyword>
<evidence type="ECO:0000256" key="3">
    <source>
        <dbReference type="ARBA" id="ARBA00022679"/>
    </source>
</evidence>